<sequence length="138" mass="15900">MVIKTNENGFTLYTTLIAITIIAICITLQLAILRALHQNTYYDQISIQQFFNLIQREVIEANGYSVGKDIINLELDNGEIATIEQYGTLIRRQVNHVGHEIYLRDIKSFAVYSLLNGFKIHIQTKKGDSYEKIIVYYP</sequence>
<dbReference type="InterPro" id="IPR016977">
    <property type="entry name" value="ComGF"/>
</dbReference>
<keyword evidence="1" id="KW-0812">Transmembrane</keyword>
<dbReference type="Pfam" id="PF15980">
    <property type="entry name" value="ComGF"/>
    <property type="match status" value="1"/>
</dbReference>
<keyword evidence="3" id="KW-1185">Reference proteome</keyword>
<keyword evidence="1" id="KW-1133">Transmembrane helix</keyword>
<protein>
    <submittedName>
        <fullName evidence="2">ComGF family competence protein</fullName>
    </submittedName>
</protein>
<reference evidence="2 3" key="1">
    <citation type="submission" date="2024-05" db="EMBL/GenBank/DDBJ databases">
        <authorList>
            <person name="Haq I."/>
            <person name="Ullah Z."/>
            <person name="Ahmad R."/>
            <person name="Li M."/>
            <person name="Tong Y."/>
        </authorList>
    </citation>
    <scope>NUCLEOTIDE SEQUENCE [LARGE SCALE GENOMIC DNA]</scope>
    <source>
        <strain evidence="2 3">16A2E</strain>
    </source>
</reference>
<feature type="transmembrane region" description="Helical" evidence="1">
    <location>
        <begin position="12"/>
        <end position="33"/>
    </location>
</feature>
<gene>
    <name evidence="2" type="ORF">ABC228_02250</name>
</gene>
<dbReference type="RefSeq" id="WP_345823457.1">
    <property type="nucleotide sequence ID" value="NZ_JBDIML010000001.1"/>
</dbReference>
<dbReference type="Proteomes" id="UP001444625">
    <property type="component" value="Unassembled WGS sequence"/>
</dbReference>
<keyword evidence="1" id="KW-0472">Membrane</keyword>
<organism evidence="2 3">
    <name type="scientific">Ornithinibacillus xuwenensis</name>
    <dbReference type="NCBI Taxonomy" id="3144668"/>
    <lineage>
        <taxon>Bacteria</taxon>
        <taxon>Bacillati</taxon>
        <taxon>Bacillota</taxon>
        <taxon>Bacilli</taxon>
        <taxon>Bacillales</taxon>
        <taxon>Bacillaceae</taxon>
        <taxon>Ornithinibacillus</taxon>
    </lineage>
</organism>
<proteinExistence type="predicted"/>
<evidence type="ECO:0000313" key="3">
    <source>
        <dbReference type="Proteomes" id="UP001444625"/>
    </source>
</evidence>
<evidence type="ECO:0000313" key="2">
    <source>
        <dbReference type="EMBL" id="MEN2765993.1"/>
    </source>
</evidence>
<dbReference type="EMBL" id="JBDIML010000001">
    <property type="protein sequence ID" value="MEN2765993.1"/>
    <property type="molecule type" value="Genomic_DNA"/>
</dbReference>
<accession>A0ABU9XEM8</accession>
<comment type="caution">
    <text evidence="2">The sequence shown here is derived from an EMBL/GenBank/DDBJ whole genome shotgun (WGS) entry which is preliminary data.</text>
</comment>
<evidence type="ECO:0000256" key="1">
    <source>
        <dbReference type="SAM" id="Phobius"/>
    </source>
</evidence>
<name>A0ABU9XEM8_9BACI</name>